<dbReference type="InterPro" id="IPR005888">
    <property type="entry name" value="dTDP_Gluc_deHydtase"/>
</dbReference>
<comment type="catalytic activity">
    <reaction evidence="1 8">
        <text>dTDP-alpha-D-glucose = dTDP-4-dehydro-6-deoxy-alpha-D-glucose + H2O</text>
        <dbReference type="Rhea" id="RHEA:17221"/>
        <dbReference type="ChEBI" id="CHEBI:15377"/>
        <dbReference type="ChEBI" id="CHEBI:57477"/>
        <dbReference type="ChEBI" id="CHEBI:57649"/>
        <dbReference type="EC" id="4.2.1.46"/>
    </reaction>
</comment>
<sequence>MHLLVTGGAGFIGSNFIHYLLTHSSVERIVNFDCLTYAGNLENNRDIEDDARYAFVHGNITDSASVNAAIDRYQIDAIVNFAAESHVDRSILNSQAFVASNFAGVSVLLDCVRAKGISKFVQVSTDEVYGSAKGREQFLETSALNPSSPYAATKAGADLLVLAAFKTYGLNVSITRSANNYGRYQFPEKLIPLMIAKGMLGEQLPVYGNGQNVRDWLNVVDNCRAIDMVLRHGVAGEVYNVAAHQYRTNLAIVSFIAKRLGVADTQIAFVRDRPANDQLYAINDDKIRTQLGWAPKVNFKTGLAETVDWYAAHLDWWRPLLSRVKNR</sequence>
<dbReference type="Gene3D" id="3.90.25.10">
    <property type="entry name" value="UDP-galactose 4-epimerase, domain 1"/>
    <property type="match status" value="1"/>
</dbReference>
<dbReference type="InterPro" id="IPR036291">
    <property type="entry name" value="NAD(P)-bd_dom_sf"/>
</dbReference>
<comment type="similarity">
    <text evidence="3 8">Belongs to the NAD(P)-dependent epimerase/dehydratase family. dTDP-glucose dehydratase subfamily.</text>
</comment>
<organism evidence="10 11">
    <name type="scientific">Lentilactobacillus fungorum</name>
    <dbReference type="NCBI Taxonomy" id="2201250"/>
    <lineage>
        <taxon>Bacteria</taxon>
        <taxon>Bacillati</taxon>
        <taxon>Bacillota</taxon>
        <taxon>Bacilli</taxon>
        <taxon>Lactobacillales</taxon>
        <taxon>Lactobacillaceae</taxon>
        <taxon>Lentilactobacillus</taxon>
    </lineage>
</organism>
<comment type="caution">
    <text evidence="10">The sequence shown here is derived from an EMBL/GenBank/DDBJ whole genome shotgun (WGS) entry which is preliminary data.</text>
</comment>
<dbReference type="Proteomes" id="UP000604765">
    <property type="component" value="Unassembled WGS sequence"/>
</dbReference>
<dbReference type="EC" id="4.2.1.46" evidence="4 8"/>
<proteinExistence type="inferred from homology"/>
<evidence type="ECO:0000259" key="9">
    <source>
        <dbReference type="Pfam" id="PF16363"/>
    </source>
</evidence>
<feature type="domain" description="NAD(P)-binding" evidence="9">
    <location>
        <begin position="4"/>
        <end position="306"/>
    </location>
</feature>
<accession>A0ABQ3VXP0</accession>
<evidence type="ECO:0000256" key="4">
    <source>
        <dbReference type="ARBA" id="ARBA00011990"/>
    </source>
</evidence>
<keyword evidence="11" id="KW-1185">Reference proteome</keyword>
<evidence type="ECO:0000256" key="2">
    <source>
        <dbReference type="ARBA" id="ARBA00001911"/>
    </source>
</evidence>
<comment type="cofactor">
    <cofactor evidence="2 8">
        <name>NAD(+)</name>
        <dbReference type="ChEBI" id="CHEBI:57540"/>
    </cofactor>
</comment>
<reference evidence="10 11" key="1">
    <citation type="journal article" date="2021" name="Int. J. Syst. Evol. Microbiol.">
        <title>Lentilactobacillus fungorum sp. nov., isolated from spent mushroom substrates.</title>
        <authorList>
            <person name="Tohno M."/>
            <person name="Tanizawa Y."/>
            <person name="Kojima Y."/>
            <person name="Sakamoto M."/>
            <person name="Ohkuma M."/>
            <person name="Kobayashi H."/>
        </authorList>
    </citation>
    <scope>NUCLEOTIDE SEQUENCE [LARGE SCALE GENOMIC DNA]</scope>
    <source>
        <strain evidence="10 11">YK48G</strain>
    </source>
</reference>
<name>A0ABQ3VXP0_9LACO</name>
<evidence type="ECO:0000313" key="10">
    <source>
        <dbReference type="EMBL" id="GHP13062.1"/>
    </source>
</evidence>
<dbReference type="RefSeq" id="WP_203629121.1">
    <property type="nucleotide sequence ID" value="NZ_BNJR01000005.1"/>
</dbReference>
<keyword evidence="7 8" id="KW-0456">Lyase</keyword>
<dbReference type="PANTHER" id="PTHR43000">
    <property type="entry name" value="DTDP-D-GLUCOSE 4,6-DEHYDRATASE-RELATED"/>
    <property type="match status" value="1"/>
</dbReference>
<dbReference type="Gene3D" id="3.40.50.720">
    <property type="entry name" value="NAD(P)-binding Rossmann-like Domain"/>
    <property type="match status" value="1"/>
</dbReference>
<evidence type="ECO:0000256" key="5">
    <source>
        <dbReference type="ARBA" id="ARBA00016977"/>
    </source>
</evidence>
<dbReference type="SUPFAM" id="SSF51735">
    <property type="entry name" value="NAD(P)-binding Rossmann-fold domains"/>
    <property type="match status" value="1"/>
</dbReference>
<evidence type="ECO:0000256" key="8">
    <source>
        <dbReference type="RuleBase" id="RU004473"/>
    </source>
</evidence>
<keyword evidence="6" id="KW-0520">NAD</keyword>
<evidence type="ECO:0000256" key="3">
    <source>
        <dbReference type="ARBA" id="ARBA00008178"/>
    </source>
</evidence>
<dbReference type="NCBIfam" id="TIGR01181">
    <property type="entry name" value="dTDP_gluc_dehyt"/>
    <property type="match status" value="1"/>
</dbReference>
<evidence type="ECO:0000256" key="6">
    <source>
        <dbReference type="ARBA" id="ARBA00023027"/>
    </source>
</evidence>
<dbReference type="EMBL" id="BNJR01000005">
    <property type="protein sequence ID" value="GHP13062.1"/>
    <property type="molecule type" value="Genomic_DNA"/>
</dbReference>
<protein>
    <recommendedName>
        <fullName evidence="5 8">dTDP-glucose 4,6-dehydratase</fullName>
        <ecNumber evidence="4 8">4.2.1.46</ecNumber>
    </recommendedName>
</protein>
<dbReference type="Pfam" id="PF16363">
    <property type="entry name" value="GDP_Man_Dehyd"/>
    <property type="match status" value="1"/>
</dbReference>
<evidence type="ECO:0000256" key="1">
    <source>
        <dbReference type="ARBA" id="ARBA00001539"/>
    </source>
</evidence>
<evidence type="ECO:0000313" key="11">
    <source>
        <dbReference type="Proteomes" id="UP000604765"/>
    </source>
</evidence>
<gene>
    <name evidence="10" type="ORF">YK48G_04870</name>
</gene>
<dbReference type="CDD" id="cd05246">
    <property type="entry name" value="dTDP_GD_SDR_e"/>
    <property type="match status" value="1"/>
</dbReference>
<dbReference type="InterPro" id="IPR016040">
    <property type="entry name" value="NAD(P)-bd_dom"/>
</dbReference>
<evidence type="ECO:0000256" key="7">
    <source>
        <dbReference type="ARBA" id="ARBA00023239"/>
    </source>
</evidence>